<feature type="active site" description="Nucleophile" evidence="5">
    <location>
        <position position="22"/>
    </location>
</feature>
<sequence length="175" mass="19299">MFSKIIKKYFSNKPVVKILVVCLENICRSPVVEGVLNQEISRQGLEGLVRVDSAGARVSMLRSRPDVRAVKVVSRHGVDISGGRARQISGSDFIDYDLIFAVDKQVLDMLLTVCPATCQSKVTLLMGFVGGSGDIPDPYFGNEKGFEKIVELIEGVSHDFIRQVKVDFASKINHK</sequence>
<evidence type="ECO:0000259" key="6">
    <source>
        <dbReference type="SMART" id="SM00226"/>
    </source>
</evidence>
<feature type="active site" description="Proton donor" evidence="5">
    <location>
        <position position="137"/>
    </location>
</feature>
<dbReference type="OrthoDB" id="9799372at2"/>
<dbReference type="SMART" id="SM00226">
    <property type="entry name" value="LMWPc"/>
    <property type="match status" value="1"/>
</dbReference>
<dbReference type="Proteomes" id="UP000185999">
    <property type="component" value="Unassembled WGS sequence"/>
</dbReference>
<evidence type="ECO:0000256" key="2">
    <source>
        <dbReference type="ARBA" id="ARBA00013064"/>
    </source>
</evidence>
<comment type="similarity">
    <text evidence="1">Belongs to the low molecular weight phosphotyrosine protein phosphatase family.</text>
</comment>
<dbReference type="InterPro" id="IPR036196">
    <property type="entry name" value="Ptyr_pPase_sf"/>
</dbReference>
<protein>
    <recommendedName>
        <fullName evidence="2">protein-tyrosine-phosphatase</fullName>
        <ecNumber evidence="2">3.1.3.48</ecNumber>
    </recommendedName>
</protein>
<dbReference type="PANTHER" id="PTHR11717">
    <property type="entry name" value="LOW MOLECULAR WEIGHT PROTEIN TYROSINE PHOSPHATASE"/>
    <property type="match status" value="1"/>
</dbReference>
<proteinExistence type="inferred from homology"/>
<dbReference type="Pfam" id="PF01451">
    <property type="entry name" value="LMWPc"/>
    <property type="match status" value="1"/>
</dbReference>
<dbReference type="SUPFAM" id="SSF52788">
    <property type="entry name" value="Phosphotyrosine protein phosphatases I"/>
    <property type="match status" value="1"/>
</dbReference>
<dbReference type="AlphaFoldDB" id="A0A1N7JEX1"/>
<evidence type="ECO:0000313" key="8">
    <source>
        <dbReference type="Proteomes" id="UP000185999"/>
    </source>
</evidence>
<dbReference type="Gene3D" id="3.40.50.2300">
    <property type="match status" value="1"/>
</dbReference>
<evidence type="ECO:0000313" key="7">
    <source>
        <dbReference type="EMBL" id="SIS47903.1"/>
    </source>
</evidence>
<evidence type="ECO:0000256" key="1">
    <source>
        <dbReference type="ARBA" id="ARBA00011063"/>
    </source>
</evidence>
<dbReference type="EC" id="3.1.3.48" evidence="2"/>
<feature type="active site" evidence="5">
    <location>
        <position position="28"/>
    </location>
</feature>
<reference evidence="8" key="1">
    <citation type="submission" date="2017-01" db="EMBL/GenBank/DDBJ databases">
        <authorList>
            <person name="Varghese N."/>
            <person name="Submissions S."/>
        </authorList>
    </citation>
    <scope>NUCLEOTIDE SEQUENCE [LARGE SCALE GENOMIC DNA]</scope>
    <source>
        <strain evidence="8">DSM 22306</strain>
    </source>
</reference>
<dbReference type="PANTHER" id="PTHR11717:SF7">
    <property type="entry name" value="LOW MOLECULAR WEIGHT PHOSPHOTYROSINE PROTEIN PHOSPHATASE"/>
    <property type="match status" value="1"/>
</dbReference>
<dbReference type="InterPro" id="IPR017867">
    <property type="entry name" value="Tyr_phospatase_low_mol_wt"/>
</dbReference>
<evidence type="ECO:0000256" key="4">
    <source>
        <dbReference type="ARBA" id="ARBA00022912"/>
    </source>
</evidence>
<feature type="domain" description="Phosphotyrosine protein phosphatase I" evidence="6">
    <location>
        <begin position="16"/>
        <end position="163"/>
    </location>
</feature>
<keyword evidence="8" id="KW-1185">Reference proteome</keyword>
<gene>
    <name evidence="7" type="ORF">SAMN05421760_1011052</name>
</gene>
<dbReference type="RefSeq" id="WP_054343173.1">
    <property type="nucleotide sequence ID" value="NZ_FTOE01000001.1"/>
</dbReference>
<dbReference type="GO" id="GO:0004725">
    <property type="term" value="F:protein tyrosine phosphatase activity"/>
    <property type="evidence" value="ECO:0007669"/>
    <property type="project" value="UniProtKB-EC"/>
</dbReference>
<name>A0A1N7JEX1_9GAMM</name>
<dbReference type="InterPro" id="IPR050438">
    <property type="entry name" value="LMW_PTPase"/>
</dbReference>
<evidence type="ECO:0000256" key="3">
    <source>
        <dbReference type="ARBA" id="ARBA00022801"/>
    </source>
</evidence>
<accession>A0A1N7JEX1</accession>
<evidence type="ECO:0000256" key="5">
    <source>
        <dbReference type="PIRSR" id="PIRSR617867-1"/>
    </source>
</evidence>
<dbReference type="PRINTS" id="PR00719">
    <property type="entry name" value="LMWPTPASE"/>
</dbReference>
<dbReference type="EMBL" id="FTOE01000001">
    <property type="protein sequence ID" value="SIS47903.1"/>
    <property type="molecule type" value="Genomic_DNA"/>
</dbReference>
<keyword evidence="3" id="KW-0378">Hydrolase</keyword>
<organism evidence="7 8">
    <name type="scientific">Neptunomonas antarctica</name>
    <dbReference type="NCBI Taxonomy" id="619304"/>
    <lineage>
        <taxon>Bacteria</taxon>
        <taxon>Pseudomonadati</taxon>
        <taxon>Pseudomonadota</taxon>
        <taxon>Gammaproteobacteria</taxon>
        <taxon>Oceanospirillales</taxon>
        <taxon>Oceanospirillaceae</taxon>
        <taxon>Neptunomonas</taxon>
    </lineage>
</organism>
<dbReference type="InterPro" id="IPR023485">
    <property type="entry name" value="Ptyr_pPase"/>
</dbReference>
<keyword evidence="4" id="KW-0904">Protein phosphatase</keyword>
<dbReference type="CDD" id="cd16343">
    <property type="entry name" value="LMWPTP"/>
    <property type="match status" value="1"/>
</dbReference>
<dbReference type="STRING" id="619304.SAMN05421760_1011052"/>